<keyword evidence="4" id="KW-0805">Transcription regulation</keyword>
<evidence type="ECO:0000256" key="4">
    <source>
        <dbReference type="ARBA" id="ARBA00023015"/>
    </source>
</evidence>
<reference evidence="9 10" key="1">
    <citation type="submission" date="2015-05" db="EMBL/GenBank/DDBJ databases">
        <authorList>
            <person name="Wang D.B."/>
            <person name="Wang M."/>
        </authorList>
    </citation>
    <scope>NUCLEOTIDE SEQUENCE [LARGE SCALE GENOMIC DNA]</scope>
    <source>
        <strain evidence="9">VL1</strain>
    </source>
</reference>
<evidence type="ECO:0000256" key="7">
    <source>
        <dbReference type="ARBA" id="ARBA00023274"/>
    </source>
</evidence>
<dbReference type="GO" id="GO:0005739">
    <property type="term" value="C:mitochondrion"/>
    <property type="evidence" value="ECO:0007669"/>
    <property type="project" value="UniProtKB-SubCell"/>
</dbReference>
<evidence type="ECO:0000256" key="2">
    <source>
        <dbReference type="ARBA" id="ARBA00010741"/>
    </source>
</evidence>
<accession>A0A0G4N111</accession>
<dbReference type="GO" id="GO:1990904">
    <property type="term" value="C:ribonucleoprotein complex"/>
    <property type="evidence" value="ECO:0007669"/>
    <property type="project" value="UniProtKB-KW"/>
</dbReference>
<dbReference type="GO" id="GO:0000150">
    <property type="term" value="F:DNA strand exchange activity"/>
    <property type="evidence" value="ECO:0007669"/>
    <property type="project" value="InterPro"/>
</dbReference>
<evidence type="ECO:0000313" key="9">
    <source>
        <dbReference type="EMBL" id="CRK40049.1"/>
    </source>
</evidence>
<proteinExistence type="inferred from homology"/>
<sequence length="282" mass="31698">MPATMNSAPIFRFAQLCLSAGIPRTTVRNGHTWSRRRTAKPELSNFAPGHGEQIWVWHHLTSHQIIYSHTPQLDTTQSNHALKQLPFIAKKSTPAKLRKDLWRPMALIQFPAGAGTAGQSAFQKLREYRRRHELEWGDEKLFRTREDAATGRLVRSTRTRKERGFAIHEQRENAIADMAAVLAGGGRGSRLWVSAAERTLVEAGGELRGKRWSTDAPTEGSADRQLLEATVFWRDQQDKNFASEWSANVKHELFEDAKALQGVEAAEVEQVVDTATPVVKEA</sequence>
<keyword evidence="7" id="KW-0687">Ribonucleoprotein</keyword>
<dbReference type="Proteomes" id="UP000044602">
    <property type="component" value="Unassembled WGS sequence"/>
</dbReference>
<dbReference type="AlphaFoldDB" id="A0A0G4N111"/>
<keyword evidence="3" id="KW-0689">Ribosomal protein</keyword>
<protein>
    <recommendedName>
        <fullName evidence="8">Large ribosomal subunit protein mL67</fullName>
    </recommendedName>
</protein>
<evidence type="ECO:0000256" key="1">
    <source>
        <dbReference type="ARBA" id="ARBA00004173"/>
    </source>
</evidence>
<keyword evidence="6" id="KW-0804">Transcription</keyword>
<name>A0A0G4N111_VERLO</name>
<evidence type="ECO:0000256" key="3">
    <source>
        <dbReference type="ARBA" id="ARBA00022980"/>
    </source>
</evidence>
<dbReference type="InterPro" id="IPR024629">
    <property type="entry name" value="Ribosomal_mL67"/>
</dbReference>
<keyword evidence="10" id="KW-1185">Reference proteome</keyword>
<keyword evidence="5" id="KW-0496">Mitochondrion</keyword>
<dbReference type="GO" id="GO:0003735">
    <property type="term" value="F:structural constituent of ribosome"/>
    <property type="evidence" value="ECO:0007669"/>
    <property type="project" value="TreeGrafter"/>
</dbReference>
<evidence type="ECO:0000313" key="10">
    <source>
        <dbReference type="Proteomes" id="UP000044602"/>
    </source>
</evidence>
<comment type="subcellular location">
    <subcellularLocation>
        <location evidence="1">Mitochondrion</location>
    </subcellularLocation>
</comment>
<gene>
    <name evidence="9" type="ORF">BN1708_008126</name>
</gene>
<evidence type="ECO:0000256" key="5">
    <source>
        <dbReference type="ARBA" id="ARBA00023128"/>
    </source>
</evidence>
<dbReference type="GO" id="GO:0003697">
    <property type="term" value="F:single-stranded DNA binding"/>
    <property type="evidence" value="ECO:0007669"/>
    <property type="project" value="InterPro"/>
</dbReference>
<dbReference type="EMBL" id="CVQH01026083">
    <property type="protein sequence ID" value="CRK40049.1"/>
    <property type="molecule type" value="Genomic_DNA"/>
</dbReference>
<dbReference type="GO" id="GO:0005840">
    <property type="term" value="C:ribosome"/>
    <property type="evidence" value="ECO:0007669"/>
    <property type="project" value="UniProtKB-KW"/>
</dbReference>
<dbReference type="PANTHER" id="PTHR28184">
    <property type="entry name" value="MITOCHONDRIAL HOMOLOGOUS RECOMBINATION PROTEIN 1"/>
    <property type="match status" value="1"/>
</dbReference>
<organism evidence="9 10">
    <name type="scientific">Verticillium longisporum</name>
    <name type="common">Verticillium dahliae var. longisporum</name>
    <dbReference type="NCBI Taxonomy" id="100787"/>
    <lineage>
        <taxon>Eukaryota</taxon>
        <taxon>Fungi</taxon>
        <taxon>Dikarya</taxon>
        <taxon>Ascomycota</taxon>
        <taxon>Pezizomycotina</taxon>
        <taxon>Sordariomycetes</taxon>
        <taxon>Hypocreomycetidae</taxon>
        <taxon>Glomerellales</taxon>
        <taxon>Plectosphaerellaceae</taxon>
        <taxon>Verticillium</taxon>
    </lineage>
</organism>
<dbReference type="PANTHER" id="PTHR28184:SF1">
    <property type="entry name" value="LARGE RIBOSOMAL SUBUNIT PROTEIN ML67"/>
    <property type="match status" value="1"/>
</dbReference>
<comment type="similarity">
    <text evidence="2">Belongs to the mitochondrion-specific ribosomal protein mL67 family.</text>
</comment>
<dbReference type="Pfam" id="PF12829">
    <property type="entry name" value="Mhr1"/>
    <property type="match status" value="1"/>
</dbReference>
<evidence type="ECO:0000256" key="8">
    <source>
        <dbReference type="ARBA" id="ARBA00035185"/>
    </source>
</evidence>
<evidence type="ECO:0000256" key="6">
    <source>
        <dbReference type="ARBA" id="ARBA00023163"/>
    </source>
</evidence>
<dbReference type="STRING" id="100787.A0A0G4N111"/>